<organism evidence="2 3">
    <name type="scientific">Sarcoptes scabiei</name>
    <name type="common">Itch mite</name>
    <name type="synonym">Acarus scabiei</name>
    <dbReference type="NCBI Taxonomy" id="52283"/>
    <lineage>
        <taxon>Eukaryota</taxon>
        <taxon>Metazoa</taxon>
        <taxon>Ecdysozoa</taxon>
        <taxon>Arthropoda</taxon>
        <taxon>Chelicerata</taxon>
        <taxon>Arachnida</taxon>
        <taxon>Acari</taxon>
        <taxon>Acariformes</taxon>
        <taxon>Sarcoptiformes</taxon>
        <taxon>Astigmata</taxon>
        <taxon>Psoroptidia</taxon>
        <taxon>Sarcoptoidea</taxon>
        <taxon>Sarcoptidae</taxon>
        <taxon>Sarcoptinae</taxon>
        <taxon>Sarcoptes</taxon>
    </lineage>
</organism>
<evidence type="ECO:0000313" key="3">
    <source>
        <dbReference type="Proteomes" id="UP000616769"/>
    </source>
</evidence>
<evidence type="ECO:0000313" key="2">
    <source>
        <dbReference type="EMBL" id="KPM06015.1"/>
    </source>
</evidence>
<protein>
    <submittedName>
        <fullName evidence="2">Uncharacterized protein</fullName>
    </submittedName>
</protein>
<accession>A0A132A5W4</accession>
<dbReference type="EMBL" id="JXLN01010611">
    <property type="protein sequence ID" value="KPM06015.1"/>
    <property type="molecule type" value="Genomic_DNA"/>
</dbReference>
<feature type="region of interest" description="Disordered" evidence="1">
    <location>
        <begin position="34"/>
        <end position="60"/>
    </location>
</feature>
<dbReference type="VEuPathDB" id="VectorBase:SSCA008638"/>
<feature type="compositionally biased region" description="Polar residues" evidence="1">
    <location>
        <begin position="49"/>
        <end position="60"/>
    </location>
</feature>
<sequence>MLHQVSKKAFGGRKKYWFSEGSLTEFNIGHNLQSIKTSPPKLTEIGGQPSDQQVTNKQSH</sequence>
<dbReference type="Proteomes" id="UP000616769">
    <property type="component" value="Unassembled WGS sequence"/>
</dbReference>
<dbReference type="AlphaFoldDB" id="A0A132A5W4"/>
<gene>
    <name evidence="2" type="ORF">QR98_0044880</name>
</gene>
<name>A0A132A5W4_SARSC</name>
<comment type="caution">
    <text evidence="2">The sequence shown here is derived from an EMBL/GenBank/DDBJ whole genome shotgun (WGS) entry which is preliminary data.</text>
</comment>
<reference evidence="2 3" key="1">
    <citation type="journal article" date="2015" name="Parasit. Vectors">
        <title>Draft genome of the scabies mite.</title>
        <authorList>
            <person name="Rider S.D.Jr."/>
            <person name="Morgan M.S."/>
            <person name="Arlian L.G."/>
        </authorList>
    </citation>
    <scope>NUCLEOTIDE SEQUENCE [LARGE SCALE GENOMIC DNA]</scope>
    <source>
        <strain evidence="2">Arlian Lab</strain>
    </source>
</reference>
<proteinExistence type="predicted"/>
<evidence type="ECO:0000256" key="1">
    <source>
        <dbReference type="SAM" id="MobiDB-lite"/>
    </source>
</evidence>